<keyword evidence="7" id="KW-0418">Kinase</keyword>
<dbReference type="Gene3D" id="3.30.565.10">
    <property type="entry name" value="Histidine kinase-like ATPase, C-terminal domain"/>
    <property type="match status" value="1"/>
</dbReference>
<dbReference type="Pfam" id="PF02518">
    <property type="entry name" value="HATPase_c"/>
    <property type="match status" value="1"/>
</dbReference>
<dbReference type="Pfam" id="PF07494">
    <property type="entry name" value="Reg_prop"/>
    <property type="match status" value="4"/>
</dbReference>
<dbReference type="Pfam" id="PF00512">
    <property type="entry name" value="HisKA"/>
    <property type="match status" value="1"/>
</dbReference>
<keyword evidence="4" id="KW-1133">Transmembrane helix</keyword>
<dbReference type="InterPro" id="IPR036890">
    <property type="entry name" value="HATPase_C_sf"/>
</dbReference>
<dbReference type="SMART" id="SM00387">
    <property type="entry name" value="HATPase_c"/>
    <property type="match status" value="1"/>
</dbReference>
<name>A0A7W9DXF0_9SPHI</name>
<dbReference type="InterPro" id="IPR003661">
    <property type="entry name" value="HisK_dim/P_dom"/>
</dbReference>
<evidence type="ECO:0000256" key="5">
    <source>
        <dbReference type="SAM" id="SignalP"/>
    </source>
</evidence>
<dbReference type="Proteomes" id="UP000537204">
    <property type="component" value="Unassembled WGS sequence"/>
</dbReference>
<dbReference type="PANTHER" id="PTHR43547:SF2">
    <property type="entry name" value="HYBRID SIGNAL TRANSDUCTION HISTIDINE KINASE C"/>
    <property type="match status" value="1"/>
</dbReference>
<dbReference type="InterPro" id="IPR036097">
    <property type="entry name" value="HisK_dim/P_sf"/>
</dbReference>
<feature type="chain" id="PRO_5030959752" description="histidine kinase" evidence="5">
    <location>
        <begin position="19"/>
        <end position="1056"/>
    </location>
</feature>
<gene>
    <name evidence="7" type="ORF">HDE68_000932</name>
</gene>
<proteinExistence type="predicted"/>
<keyword evidence="7" id="KW-0808">Transferase</keyword>
<evidence type="ECO:0000313" key="7">
    <source>
        <dbReference type="EMBL" id="MBB5635047.1"/>
    </source>
</evidence>
<feature type="signal peptide" evidence="5">
    <location>
        <begin position="1"/>
        <end position="18"/>
    </location>
</feature>
<dbReference type="Gene3D" id="1.10.287.130">
    <property type="match status" value="1"/>
</dbReference>
<organism evidence="7 8">
    <name type="scientific">Pedobacter cryoconitis</name>
    <dbReference type="NCBI Taxonomy" id="188932"/>
    <lineage>
        <taxon>Bacteria</taxon>
        <taxon>Pseudomonadati</taxon>
        <taxon>Bacteroidota</taxon>
        <taxon>Sphingobacteriia</taxon>
        <taxon>Sphingobacteriales</taxon>
        <taxon>Sphingobacteriaceae</taxon>
        <taxon>Pedobacter</taxon>
    </lineage>
</organism>
<evidence type="ECO:0000313" key="8">
    <source>
        <dbReference type="Proteomes" id="UP000537204"/>
    </source>
</evidence>
<evidence type="ECO:0000256" key="2">
    <source>
        <dbReference type="ARBA" id="ARBA00012438"/>
    </source>
</evidence>
<dbReference type="SMART" id="SM00388">
    <property type="entry name" value="HisKA"/>
    <property type="match status" value="1"/>
</dbReference>
<dbReference type="FunFam" id="1.10.287.130:FF:000045">
    <property type="entry name" value="Two-component system sensor histidine kinase/response regulator"/>
    <property type="match status" value="1"/>
</dbReference>
<dbReference type="InterPro" id="IPR004358">
    <property type="entry name" value="Sig_transdc_His_kin-like_C"/>
</dbReference>
<accession>A0A7W9DXF0</accession>
<dbReference type="InterPro" id="IPR003594">
    <property type="entry name" value="HATPase_dom"/>
</dbReference>
<dbReference type="AlphaFoldDB" id="A0A7W9DXF0"/>
<dbReference type="EC" id="2.7.13.3" evidence="2"/>
<dbReference type="InterPro" id="IPR015943">
    <property type="entry name" value="WD40/YVTN_repeat-like_dom_sf"/>
</dbReference>
<dbReference type="EMBL" id="JACHCE010000001">
    <property type="protein sequence ID" value="MBB5635047.1"/>
    <property type="molecule type" value="Genomic_DNA"/>
</dbReference>
<dbReference type="Gene3D" id="2.130.10.10">
    <property type="entry name" value="YVTN repeat-like/Quinoprotein amine dehydrogenase"/>
    <property type="match status" value="2"/>
</dbReference>
<sequence length="1056" mass="120870">MRILTLFFLLLCATVLQAQPYYFKHYQVENALSNNSVFCSTQDRSGFMWMGTKDGLNRFDGYSFKTYRHDPANQKSLGSDKVYSLLSDKPASLWVGTDRGLYHYNAVNESFTLVKETKDRSISVLSPDHEGNLWMLSSGKVYIYEPVQKRFSVVVLQKSFVPTYIYCRPNGEILVSSPNGYIGRYDKTSRTFKNLDLQGQKKRTEIGWISAIEETSDQQLIIGTVNQGIKLFDLKTNLLKDLIVMNKDKTNIFVRTIKKLNDQEYWIGTESGLYIYNHQSQKLIHLQKQNSNPYSLSDNAIYSLCRDTDGGMWAGTYFGGMNYYAAQSSIFTKYFPTQQKNSISGNDVREICKDQNGNLWIGTEDAGLNKLTPGSGKFSSYFPDGSKNTIAHYNIHGLLTDGNKLWIGTFEHGLDVMNINTGLITKHYHVRKGSLLRSDFILSLYKTRAGDLMIATTAGIYTYNSKKDDFEPVPGLPFLFFNNLREDADGTIWAGSFNDGLFSFKPGNSSYKNYRNDSQDGNSLPNNTVNCIFQDSKKNLWITTDGGGLSLFDKKTGGFKSYTVKDGMPANFLFNMLEDDQYKLWISSTRGLICFDPLQRTVKVYTKTDGLLTDQFNYSSAYKDTDGRMYFGSLKGLISFLPNQLKTNAKTAPLFLTGFKIDNAASQQKKEDTLLQQSILYTRRIILNNNQSSFNIDFAALSYFSPEKTEYAYKISGLYNDWQYLKTNRKIYFTKLAPGEYVFEAKAMIQGSNEWSKNNIKLFIVVLPPFWKSPVACFIYALLLIGLTALLITQYHKATQRKNNRRMEIFEHKKEKEIYQAKIEFFTNVAHEIRTPLTLIKGPMEKMIKAAEEVPALEKNLKIMDRNTDRLLNLTNQLLDFRKTEIHGFSLNFVKANISEILHDVNLQFLLAAEQKELIYETLLPIEPLYAYIDLEAFYKIMSNLVDNAIKYGKHIVKVTLTVNKQEDQFMIRILNDGNKITPELKHKIFEPFFRTKEAEMKQGTGIGLSIAKSLAELHKGSLKLEETDTDYNILVATFPIHQMIEFNLKGKWKKI</sequence>
<evidence type="ECO:0000256" key="3">
    <source>
        <dbReference type="ARBA" id="ARBA00022553"/>
    </source>
</evidence>
<dbReference type="SUPFAM" id="SSF63829">
    <property type="entry name" value="Calcium-dependent phosphotriesterase"/>
    <property type="match status" value="3"/>
</dbReference>
<dbReference type="InterPro" id="IPR011123">
    <property type="entry name" value="Y_Y_Y"/>
</dbReference>
<dbReference type="Pfam" id="PF07495">
    <property type="entry name" value="Y_Y_Y"/>
    <property type="match status" value="1"/>
</dbReference>
<dbReference type="GO" id="GO:0000155">
    <property type="term" value="F:phosphorelay sensor kinase activity"/>
    <property type="evidence" value="ECO:0007669"/>
    <property type="project" value="InterPro"/>
</dbReference>
<dbReference type="PROSITE" id="PS50109">
    <property type="entry name" value="HIS_KIN"/>
    <property type="match status" value="1"/>
</dbReference>
<evidence type="ECO:0000256" key="1">
    <source>
        <dbReference type="ARBA" id="ARBA00000085"/>
    </source>
</evidence>
<keyword evidence="3" id="KW-0597">Phosphoprotein</keyword>
<keyword evidence="4" id="KW-0812">Transmembrane</keyword>
<dbReference type="InterPro" id="IPR011110">
    <property type="entry name" value="Reg_prop"/>
</dbReference>
<dbReference type="InterPro" id="IPR005467">
    <property type="entry name" value="His_kinase_dom"/>
</dbReference>
<dbReference type="Gene3D" id="2.60.40.10">
    <property type="entry name" value="Immunoglobulins"/>
    <property type="match status" value="1"/>
</dbReference>
<dbReference type="FunFam" id="2.60.40.10:FF:000791">
    <property type="entry name" value="Two-component system sensor histidine kinase/response regulator"/>
    <property type="match status" value="1"/>
</dbReference>
<dbReference type="SUPFAM" id="SSF55874">
    <property type="entry name" value="ATPase domain of HSP90 chaperone/DNA topoisomerase II/histidine kinase"/>
    <property type="match status" value="1"/>
</dbReference>
<reference evidence="7 8" key="1">
    <citation type="submission" date="2020-08" db="EMBL/GenBank/DDBJ databases">
        <title>Genomic Encyclopedia of Type Strains, Phase IV (KMG-V): Genome sequencing to study the core and pangenomes of soil and plant-associated prokaryotes.</title>
        <authorList>
            <person name="Whitman W."/>
        </authorList>
    </citation>
    <scope>NUCLEOTIDE SEQUENCE [LARGE SCALE GENOMIC DNA]</scope>
    <source>
        <strain evidence="7 8">S3M1</strain>
    </source>
</reference>
<feature type="domain" description="Histidine kinase" evidence="6">
    <location>
        <begin position="828"/>
        <end position="1043"/>
    </location>
</feature>
<dbReference type="SUPFAM" id="SSF47384">
    <property type="entry name" value="Homodimeric domain of signal transducing histidine kinase"/>
    <property type="match status" value="1"/>
</dbReference>
<evidence type="ECO:0000259" key="6">
    <source>
        <dbReference type="PROSITE" id="PS50109"/>
    </source>
</evidence>
<keyword evidence="4" id="KW-0472">Membrane</keyword>
<dbReference type="CDD" id="cd00082">
    <property type="entry name" value="HisKA"/>
    <property type="match status" value="1"/>
</dbReference>
<dbReference type="InterPro" id="IPR013783">
    <property type="entry name" value="Ig-like_fold"/>
</dbReference>
<dbReference type="PRINTS" id="PR00344">
    <property type="entry name" value="BCTRLSENSOR"/>
</dbReference>
<feature type="transmembrane region" description="Helical" evidence="4">
    <location>
        <begin position="778"/>
        <end position="796"/>
    </location>
</feature>
<protein>
    <recommendedName>
        <fullName evidence="2">histidine kinase</fullName>
        <ecNumber evidence="2">2.7.13.3</ecNumber>
    </recommendedName>
</protein>
<dbReference type="RefSeq" id="WP_183879354.1">
    <property type="nucleotide sequence ID" value="NZ_JACHCD010000002.1"/>
</dbReference>
<dbReference type="PANTHER" id="PTHR43547">
    <property type="entry name" value="TWO-COMPONENT HISTIDINE KINASE"/>
    <property type="match status" value="1"/>
</dbReference>
<evidence type="ECO:0000256" key="4">
    <source>
        <dbReference type="SAM" id="Phobius"/>
    </source>
</evidence>
<keyword evidence="5" id="KW-0732">Signal</keyword>
<dbReference type="FunFam" id="2.130.10.10:FF:000891">
    <property type="entry name" value="Two-component system sensor histidine kinase/response regulator, hybrid (One-component system)"/>
    <property type="match status" value="1"/>
</dbReference>
<comment type="catalytic activity">
    <reaction evidence="1">
        <text>ATP + protein L-histidine = ADP + protein N-phospho-L-histidine.</text>
        <dbReference type="EC" id="2.7.13.3"/>
    </reaction>
</comment>
<comment type="caution">
    <text evidence="7">The sequence shown here is derived from an EMBL/GenBank/DDBJ whole genome shotgun (WGS) entry which is preliminary data.</text>
</comment>